<evidence type="ECO:0000313" key="3">
    <source>
        <dbReference type="Proteomes" id="UP000430272"/>
    </source>
</evidence>
<dbReference type="EMBL" id="WTYD01000001">
    <property type="protein sequence ID" value="MXO53478.1"/>
    <property type="molecule type" value="Genomic_DNA"/>
</dbReference>
<evidence type="ECO:0000256" key="1">
    <source>
        <dbReference type="SAM" id="MobiDB-lite"/>
    </source>
</evidence>
<proteinExistence type="predicted"/>
<organism evidence="2 3">
    <name type="scientific">Qipengyuania pelagi</name>
    <dbReference type="NCBI Taxonomy" id="994320"/>
    <lineage>
        <taxon>Bacteria</taxon>
        <taxon>Pseudomonadati</taxon>
        <taxon>Pseudomonadota</taxon>
        <taxon>Alphaproteobacteria</taxon>
        <taxon>Sphingomonadales</taxon>
        <taxon>Erythrobacteraceae</taxon>
        <taxon>Qipengyuania</taxon>
    </lineage>
</organism>
<dbReference type="PROSITE" id="PS51257">
    <property type="entry name" value="PROKAR_LIPOPROTEIN"/>
    <property type="match status" value="1"/>
</dbReference>
<dbReference type="AlphaFoldDB" id="A0A844Y8Y5"/>
<evidence type="ECO:0000313" key="2">
    <source>
        <dbReference type="EMBL" id="MXO53478.1"/>
    </source>
</evidence>
<comment type="caution">
    <text evidence="2">The sequence shown here is derived from an EMBL/GenBank/DDBJ whole genome shotgun (WGS) entry which is preliminary data.</text>
</comment>
<reference evidence="2 3" key="1">
    <citation type="submission" date="2019-12" db="EMBL/GenBank/DDBJ databases">
        <title>Genomic-based taxomic classification of the family Erythrobacteraceae.</title>
        <authorList>
            <person name="Xu L."/>
        </authorList>
    </citation>
    <scope>NUCLEOTIDE SEQUENCE [LARGE SCALE GENOMIC DNA]</scope>
    <source>
        <strain evidence="2 3">JCM 17468</strain>
    </source>
</reference>
<feature type="compositionally biased region" description="Low complexity" evidence="1">
    <location>
        <begin position="32"/>
        <end position="45"/>
    </location>
</feature>
<keyword evidence="3" id="KW-1185">Reference proteome</keyword>
<gene>
    <name evidence="2" type="ORF">GRI47_05575</name>
</gene>
<accession>A0A844Y8Y5</accession>
<feature type="region of interest" description="Disordered" evidence="1">
    <location>
        <begin position="17"/>
        <end position="45"/>
    </location>
</feature>
<dbReference type="RefSeq" id="WP_160660334.1">
    <property type="nucleotide sequence ID" value="NZ_BAABDV010000001.1"/>
</dbReference>
<sequence length="178" mass="18050">MRKLMLLAVPLALAACSQEPAPSSSDADDFAARVGAPGTSTTGGTAVVVPNAVETTAARIAPPPNTDVTQLERLGNIGGVDLGPRAGGCTFSADGQEMLVAAGPNDRSLPGKATVRAGGKLILLDAPPGGYDQVKAGTTFNGEGFSVLVQPTGRDTGQMTITDVQGRQKAFNGRWVCS</sequence>
<dbReference type="Proteomes" id="UP000430272">
    <property type="component" value="Unassembled WGS sequence"/>
</dbReference>
<name>A0A844Y8Y5_9SPHN</name>
<protein>
    <submittedName>
        <fullName evidence="2">Uncharacterized protein</fullName>
    </submittedName>
</protein>
<dbReference type="OrthoDB" id="7407602at2"/>